<feature type="transmembrane region" description="Helical" evidence="8">
    <location>
        <begin position="172"/>
        <end position="191"/>
    </location>
</feature>
<evidence type="ECO:0000313" key="10">
    <source>
        <dbReference type="Proteomes" id="UP001528673"/>
    </source>
</evidence>
<dbReference type="InterPro" id="IPR038770">
    <property type="entry name" value="Na+/solute_symporter_sf"/>
</dbReference>
<evidence type="ECO:0000256" key="3">
    <source>
        <dbReference type="ARBA" id="ARBA00022448"/>
    </source>
</evidence>
<comment type="similarity">
    <text evidence="2">Belongs to the auxin efflux carrier (TC 2.A.69) family.</text>
</comment>
<feature type="transmembrane region" description="Helical" evidence="8">
    <location>
        <begin position="6"/>
        <end position="23"/>
    </location>
</feature>
<dbReference type="Gene3D" id="1.20.1530.20">
    <property type="match status" value="1"/>
</dbReference>
<evidence type="ECO:0000256" key="8">
    <source>
        <dbReference type="SAM" id="Phobius"/>
    </source>
</evidence>
<keyword evidence="4" id="KW-1003">Cell membrane</keyword>
<dbReference type="EMBL" id="JAQSIP010000001">
    <property type="protein sequence ID" value="MDD0837355.1"/>
    <property type="molecule type" value="Genomic_DNA"/>
</dbReference>
<evidence type="ECO:0000256" key="6">
    <source>
        <dbReference type="ARBA" id="ARBA00022989"/>
    </source>
</evidence>
<dbReference type="Pfam" id="PF03547">
    <property type="entry name" value="Mem_trans"/>
    <property type="match status" value="1"/>
</dbReference>
<evidence type="ECO:0000313" key="9">
    <source>
        <dbReference type="EMBL" id="MDD0837355.1"/>
    </source>
</evidence>
<name>A0ABT5MTK6_9BURK</name>
<accession>A0ABT5MTK6</accession>
<evidence type="ECO:0000256" key="1">
    <source>
        <dbReference type="ARBA" id="ARBA00004651"/>
    </source>
</evidence>
<evidence type="ECO:0000256" key="7">
    <source>
        <dbReference type="ARBA" id="ARBA00023136"/>
    </source>
</evidence>
<dbReference type="InterPro" id="IPR004776">
    <property type="entry name" value="Mem_transp_PIN-like"/>
</dbReference>
<organism evidence="9 10">
    <name type="scientific">Curvibacter cyanobacteriorum</name>
    <dbReference type="NCBI Taxonomy" id="3026422"/>
    <lineage>
        <taxon>Bacteria</taxon>
        <taxon>Pseudomonadati</taxon>
        <taxon>Pseudomonadota</taxon>
        <taxon>Betaproteobacteria</taxon>
        <taxon>Burkholderiales</taxon>
        <taxon>Comamonadaceae</taxon>
        <taxon>Curvibacter</taxon>
    </lineage>
</organism>
<comment type="subcellular location">
    <subcellularLocation>
        <location evidence="1">Cell membrane</location>
        <topology evidence="1">Multi-pass membrane protein</topology>
    </subcellularLocation>
</comment>
<evidence type="ECO:0000256" key="4">
    <source>
        <dbReference type="ARBA" id="ARBA00022475"/>
    </source>
</evidence>
<keyword evidence="3" id="KW-0813">Transport</keyword>
<dbReference type="RefSeq" id="WP_273948377.1">
    <property type="nucleotide sequence ID" value="NZ_JAQSIP010000001.1"/>
</dbReference>
<protein>
    <submittedName>
        <fullName evidence="9">AEC family transporter</fullName>
    </submittedName>
</protein>
<keyword evidence="5 8" id="KW-0812">Transmembrane</keyword>
<evidence type="ECO:0000256" key="2">
    <source>
        <dbReference type="ARBA" id="ARBA00010145"/>
    </source>
</evidence>
<proteinExistence type="inferred from homology"/>
<dbReference type="PANTHER" id="PTHR36838">
    <property type="entry name" value="AUXIN EFFLUX CARRIER FAMILY PROTEIN"/>
    <property type="match status" value="1"/>
</dbReference>
<gene>
    <name evidence="9" type="ORF">PSQ40_02100</name>
</gene>
<feature type="transmembrane region" description="Helical" evidence="8">
    <location>
        <begin position="120"/>
        <end position="141"/>
    </location>
</feature>
<feature type="transmembrane region" description="Helical" evidence="8">
    <location>
        <begin position="292"/>
        <end position="312"/>
    </location>
</feature>
<dbReference type="Proteomes" id="UP001528673">
    <property type="component" value="Unassembled WGS sequence"/>
</dbReference>
<dbReference type="PANTHER" id="PTHR36838:SF3">
    <property type="entry name" value="TRANSPORTER AUXIN EFFLUX CARRIER EC FAMILY"/>
    <property type="match status" value="1"/>
</dbReference>
<feature type="transmembrane region" description="Helical" evidence="8">
    <location>
        <begin position="35"/>
        <end position="54"/>
    </location>
</feature>
<keyword evidence="10" id="KW-1185">Reference proteome</keyword>
<keyword evidence="6 8" id="KW-1133">Transmembrane helix</keyword>
<sequence length="315" mass="33031">MNHPVIASLLPVVLFILAGFVAGKRRWIGGGAVRDLSNLVFMLLLPALLFRTMSAVHLEQLDFKPIGMYFLAASLVYAAVLLVQGYNRRGAVLALAGTFSNTGMIGIPLIGLAYGQPGMVTLFTLISLHSLVLLTSGNIVLELAAQREDLQRGVAPQHSVWVTVLRALRNGIIHPIPLPIIAGLLFGLTGWRIPPLLDQPLQLLGSAMGPMALVLVGVTLAYGSVGPHLKGALAMAGVKNLLHPAVVLGLGWLLGLSGVPLAVMVVTAGLPIGANVYLFSQRYGVAEDLTTASVAVTTVMALLTLPLVMLVAGQG</sequence>
<keyword evidence="7 8" id="KW-0472">Membrane</keyword>
<comment type="caution">
    <text evidence="9">The sequence shown here is derived from an EMBL/GenBank/DDBJ whole genome shotgun (WGS) entry which is preliminary data.</text>
</comment>
<feature type="transmembrane region" description="Helical" evidence="8">
    <location>
        <begin position="203"/>
        <end position="225"/>
    </location>
</feature>
<reference evidence="9 10" key="1">
    <citation type="submission" date="2023-02" db="EMBL/GenBank/DDBJ databases">
        <title>Bacterial whole genomic sequence of Curvibacter sp. HBC61.</title>
        <authorList>
            <person name="Le V."/>
            <person name="Ko S.-R."/>
            <person name="Ahn C.-Y."/>
            <person name="Oh H.-M."/>
        </authorList>
    </citation>
    <scope>NUCLEOTIDE SEQUENCE [LARGE SCALE GENOMIC DNA]</scope>
    <source>
        <strain evidence="9 10">HBC61</strain>
    </source>
</reference>
<feature type="transmembrane region" description="Helical" evidence="8">
    <location>
        <begin position="90"/>
        <end position="114"/>
    </location>
</feature>
<evidence type="ECO:0000256" key="5">
    <source>
        <dbReference type="ARBA" id="ARBA00022692"/>
    </source>
</evidence>
<feature type="transmembrane region" description="Helical" evidence="8">
    <location>
        <begin position="66"/>
        <end position="83"/>
    </location>
</feature>
<feature type="transmembrane region" description="Helical" evidence="8">
    <location>
        <begin position="246"/>
        <end position="272"/>
    </location>
</feature>